<dbReference type="Proteomes" id="UP000188181">
    <property type="component" value="Chromosome"/>
</dbReference>
<accession>A0A1Q2ME45</accession>
<evidence type="ECO:0000256" key="1">
    <source>
        <dbReference type="ARBA" id="ARBA00022801"/>
    </source>
</evidence>
<keyword evidence="5" id="KW-1185">Reference proteome</keyword>
<evidence type="ECO:0000313" key="4">
    <source>
        <dbReference type="EMBL" id="AQQ70940.1"/>
    </source>
</evidence>
<reference evidence="5" key="1">
    <citation type="submission" date="2017-02" db="EMBL/GenBank/DDBJ databases">
        <title>Comparative genomics and description of representatives of a novel lineage of planctomycetes thriving in anoxic sediments.</title>
        <authorList>
            <person name="Spring S."/>
            <person name="Bunk B."/>
            <person name="Sproer C."/>
        </authorList>
    </citation>
    <scope>NUCLEOTIDE SEQUENCE [LARGE SCALE GENOMIC DNA]</scope>
    <source>
        <strain evidence="5">SM-Chi-D1</strain>
    </source>
</reference>
<name>A0A1Q2ME45_9BACT</name>
<sequence length="1145" mass="129733" precursor="true">MNIRYFVLSLIVTSISAFAGNSTVSIQLSENPDPVQEMAAKKLAHYLGQMYPDNDFSVNSKIPETSYTVLIGTASSFPAYTKHIDTEFLGKPGSFIVKKIGKQESLIIGSDSRATLHGVYTLLEHLGAGFYLSYEVVPRKKTDFSFEEWKLKDAPLAPTRIVFNWHNFLSGCSGWNFSDWKAWVDNAASMRYTDIMVHAYKNNPMFTFTHNGVSRPAGHLATSSKGRDWSTMHLNDVRRIPGGNAFFEQATFGSEAALVPDEKRVQTAQDLMNKVFDEAKAIGMGINFAIDVDTGDPAAILDTLPDEAKFTAGTTLVNPDTPAGYAYYRSMLKSLLQTYPQITNVWVWHRWKLTTPWTTLPPEDFPNDTWRTEFGKIVEKYPHLKDDPYASGQYAISHIVRAFRKAMDELGFVDVKLGVGTWRFPHLKAADVFMPDGVTFMALDYGREFGSDSLRKLLSELKHPFIPIVWAHHDDGAYLGRPYTPFPDFCSELERQKTDGFGVIHWTMRPLDMFFKSLSEQVWLNTKDQPLQETCNNMAQRIFGNSDDLGGYLYQWVTKGPIFGRETLDYFMWEPFDNMEVLLSNSQKRLDILKSIDKLNMTAQQKAHLDYFKDFESFCMEFIRNQNMLWKAKKQISTKMGDLQSYRKIVSHLKPESVIQTYVKAISNGDTTQSEKGLAVTLSTQWLPYFIEQRQLAGSEPIRINFSPTQHEDLAAMPGKRTFFIDKDGNYWRALGERETQIPVFSNPVNKTGISAIDEIARTGIKISKTFNLKIKNLLDGPQSDGQFHDGHISPGKYRLNLIFLNTAGNASTQSIANILLPDGTEQKIRADQSGPFQVSYPVELNKDFAPIAIKPLADHVGLCGLWLDPIDVNLPEPYGLRVAEASGSSASGDSDVELTLDNNLNTKWLTPDKKGGILYDFGRIRKLSEVKIAWLNGESRRQQFKIDVSSDKRNWQSIFAGHSSGYTSSMETYSFKPVRARFLRIHNLGNTKDDSMSISEIEFHRTQSKHPDGLRIYDIKASEPTNPEHEYSPRKAIDVNPGTRWAANGKGQWIQFRLDHRAMVETVKIQWFGHKRSYAFEIQASPNGKNWKTVSSHTSSNTPGLDEFTLKAVHAPWLRLLCHGNNENTWNSILECEIHGFLKN</sequence>
<evidence type="ECO:0000313" key="5">
    <source>
        <dbReference type="Proteomes" id="UP000188181"/>
    </source>
</evidence>
<dbReference type="Gene3D" id="3.30.379.10">
    <property type="entry name" value="Chitobiase/beta-hexosaminidase domain 2-like"/>
    <property type="match status" value="1"/>
</dbReference>
<dbReference type="InterPro" id="IPR029018">
    <property type="entry name" value="Hex-like_dom2"/>
</dbReference>
<dbReference type="InterPro" id="IPR052407">
    <property type="entry name" value="BTB_POZ_domain_cont_9"/>
</dbReference>
<feature type="domain" description="F5/8 type C" evidence="3">
    <location>
        <begin position="887"/>
        <end position="1001"/>
    </location>
</feature>
<dbReference type="InterPro" id="IPR008979">
    <property type="entry name" value="Galactose-bd-like_sf"/>
</dbReference>
<dbReference type="Gene3D" id="2.60.120.260">
    <property type="entry name" value="Galactose-binding domain-like"/>
    <property type="match status" value="2"/>
</dbReference>
<protein>
    <submittedName>
        <fullName evidence="4">F5/8 type C domain protein</fullName>
    </submittedName>
</protein>
<dbReference type="STRING" id="1851148.SMSP2_01304"/>
<dbReference type="GO" id="GO:0016787">
    <property type="term" value="F:hydrolase activity"/>
    <property type="evidence" value="ECO:0007669"/>
    <property type="project" value="UniProtKB-KW"/>
</dbReference>
<proteinExistence type="predicted"/>
<dbReference type="OrthoDB" id="273319at2"/>
<dbReference type="EMBL" id="CP019646">
    <property type="protein sequence ID" value="AQQ70940.1"/>
    <property type="molecule type" value="Genomic_DNA"/>
</dbReference>
<organism evidence="4 5">
    <name type="scientific">Limihaloglobus sulfuriphilus</name>
    <dbReference type="NCBI Taxonomy" id="1851148"/>
    <lineage>
        <taxon>Bacteria</taxon>
        <taxon>Pseudomonadati</taxon>
        <taxon>Planctomycetota</taxon>
        <taxon>Phycisphaerae</taxon>
        <taxon>Sedimentisphaerales</taxon>
        <taxon>Sedimentisphaeraceae</taxon>
        <taxon>Limihaloglobus</taxon>
    </lineage>
</organism>
<gene>
    <name evidence="4" type="ORF">SMSP2_01304</name>
</gene>
<feature type="domain" description="F5/8 type C" evidence="3">
    <location>
        <begin position="1020"/>
        <end position="1136"/>
    </location>
</feature>
<feature type="signal peptide" evidence="2">
    <location>
        <begin position="1"/>
        <end position="19"/>
    </location>
</feature>
<dbReference type="GO" id="GO:0005737">
    <property type="term" value="C:cytoplasm"/>
    <property type="evidence" value="ECO:0007669"/>
    <property type="project" value="TreeGrafter"/>
</dbReference>
<dbReference type="PANTHER" id="PTHR46306">
    <property type="entry name" value="BTB/POZ DOMAIN-CONTAINING PROTEIN 9"/>
    <property type="match status" value="1"/>
</dbReference>
<dbReference type="SUPFAM" id="SSF55545">
    <property type="entry name" value="beta-N-acetylhexosaminidase-like domain"/>
    <property type="match status" value="1"/>
</dbReference>
<feature type="chain" id="PRO_5012230611" evidence="2">
    <location>
        <begin position="20"/>
        <end position="1145"/>
    </location>
</feature>
<dbReference type="GO" id="GO:0005975">
    <property type="term" value="P:carbohydrate metabolic process"/>
    <property type="evidence" value="ECO:0007669"/>
    <property type="project" value="UniProtKB-ARBA"/>
</dbReference>
<dbReference type="PANTHER" id="PTHR46306:SF1">
    <property type="entry name" value="BTB_POZ DOMAIN-CONTAINING PROTEIN 9"/>
    <property type="match status" value="1"/>
</dbReference>
<evidence type="ECO:0000256" key="2">
    <source>
        <dbReference type="SAM" id="SignalP"/>
    </source>
</evidence>
<dbReference type="KEGG" id="pbas:SMSP2_01304"/>
<evidence type="ECO:0000259" key="3">
    <source>
        <dbReference type="Pfam" id="PF00754"/>
    </source>
</evidence>
<dbReference type="Pfam" id="PF00754">
    <property type="entry name" value="F5_F8_type_C"/>
    <property type="match status" value="2"/>
</dbReference>
<dbReference type="RefSeq" id="WP_146683169.1">
    <property type="nucleotide sequence ID" value="NZ_CP019646.1"/>
</dbReference>
<dbReference type="SUPFAM" id="SSF49785">
    <property type="entry name" value="Galactose-binding domain-like"/>
    <property type="match status" value="2"/>
</dbReference>
<keyword evidence="2" id="KW-0732">Signal</keyword>
<dbReference type="InterPro" id="IPR000421">
    <property type="entry name" value="FA58C"/>
</dbReference>
<dbReference type="AlphaFoldDB" id="A0A1Q2ME45"/>
<keyword evidence="1" id="KW-0378">Hydrolase</keyword>